<evidence type="ECO:0000259" key="7">
    <source>
        <dbReference type="PROSITE" id="PS50262"/>
    </source>
</evidence>
<gene>
    <name evidence="8" type="primary">FR_16</name>
    <name evidence="8" type="ORF">CM83_102521</name>
</gene>
<dbReference type="PANTHER" id="PTHR46641:SF2">
    <property type="entry name" value="FMRFAMIDE RECEPTOR"/>
    <property type="match status" value="1"/>
</dbReference>
<evidence type="ECO:0000256" key="6">
    <source>
        <dbReference type="SAM" id="Phobius"/>
    </source>
</evidence>
<dbReference type="InterPro" id="IPR017452">
    <property type="entry name" value="GPCR_Rhodpsn_7TM"/>
</dbReference>
<dbReference type="SUPFAM" id="SSF81321">
    <property type="entry name" value="Family A G protein-coupled receptor-like"/>
    <property type="match status" value="1"/>
</dbReference>
<protein>
    <submittedName>
        <fullName evidence="8">FMRFamide receptor</fullName>
    </submittedName>
</protein>
<dbReference type="PRINTS" id="PR00237">
    <property type="entry name" value="GPCRRHODOPSN"/>
</dbReference>
<dbReference type="EMBL" id="GBHO01006587">
    <property type="protein sequence ID" value="JAG37017.1"/>
    <property type="molecule type" value="Transcribed_RNA"/>
</dbReference>
<dbReference type="GO" id="GO:0016020">
    <property type="term" value="C:membrane"/>
    <property type="evidence" value="ECO:0007669"/>
    <property type="project" value="UniProtKB-SubCell"/>
</dbReference>
<evidence type="ECO:0000256" key="1">
    <source>
        <dbReference type="ARBA" id="ARBA00004370"/>
    </source>
</evidence>
<reference evidence="8" key="1">
    <citation type="journal article" date="2014" name="PLoS ONE">
        <title>Transcriptome-Based Identification of ABC Transporters in the Western Tarnished Plant Bug Lygus hesperus.</title>
        <authorList>
            <person name="Hull J.J."/>
            <person name="Chaney K."/>
            <person name="Geib S.M."/>
            <person name="Fabrick J.A."/>
            <person name="Brent C.S."/>
            <person name="Walsh D."/>
            <person name="Lavine L.C."/>
        </authorList>
    </citation>
    <scope>NUCLEOTIDE SEQUENCE</scope>
</reference>
<feature type="transmembrane region" description="Helical" evidence="6">
    <location>
        <begin position="230"/>
        <end position="253"/>
    </location>
</feature>
<dbReference type="CDD" id="cd14978">
    <property type="entry name" value="7tmA_FMRFamide_R-like"/>
    <property type="match status" value="1"/>
</dbReference>
<reference evidence="8" key="2">
    <citation type="submission" date="2014-07" db="EMBL/GenBank/DDBJ databases">
        <authorList>
            <person name="Hull J."/>
        </authorList>
    </citation>
    <scope>NUCLEOTIDE SEQUENCE</scope>
</reference>
<feature type="transmembrane region" description="Helical" evidence="6">
    <location>
        <begin position="40"/>
        <end position="68"/>
    </location>
</feature>
<dbReference type="PANTHER" id="PTHR46641">
    <property type="entry name" value="FMRFAMIDE RECEPTOR-RELATED"/>
    <property type="match status" value="1"/>
</dbReference>
<feature type="transmembrane region" description="Helical" evidence="6">
    <location>
        <begin position="273"/>
        <end position="293"/>
    </location>
</feature>
<feature type="transmembrane region" description="Helical" evidence="6">
    <location>
        <begin position="186"/>
        <end position="209"/>
    </location>
</feature>
<organism evidence="8">
    <name type="scientific">Lygus hesperus</name>
    <name type="common">Western plant bug</name>
    <dbReference type="NCBI Taxonomy" id="30085"/>
    <lineage>
        <taxon>Eukaryota</taxon>
        <taxon>Metazoa</taxon>
        <taxon>Ecdysozoa</taxon>
        <taxon>Arthropoda</taxon>
        <taxon>Hexapoda</taxon>
        <taxon>Insecta</taxon>
        <taxon>Pterygota</taxon>
        <taxon>Neoptera</taxon>
        <taxon>Paraneoptera</taxon>
        <taxon>Hemiptera</taxon>
        <taxon>Heteroptera</taxon>
        <taxon>Panheteroptera</taxon>
        <taxon>Cimicomorpha</taxon>
        <taxon>Miridae</taxon>
        <taxon>Mirini</taxon>
        <taxon>Lygus</taxon>
    </lineage>
</organism>
<feature type="transmembrane region" description="Helical" evidence="6">
    <location>
        <begin position="80"/>
        <end position="108"/>
    </location>
</feature>
<evidence type="ECO:0000256" key="3">
    <source>
        <dbReference type="ARBA" id="ARBA00022692"/>
    </source>
</evidence>
<dbReference type="PROSITE" id="PS50262">
    <property type="entry name" value="G_PROTEIN_RECEP_F1_2"/>
    <property type="match status" value="1"/>
</dbReference>
<dbReference type="GO" id="GO:0004930">
    <property type="term" value="F:G protein-coupled receptor activity"/>
    <property type="evidence" value="ECO:0007669"/>
    <property type="project" value="InterPro"/>
</dbReference>
<evidence type="ECO:0000256" key="2">
    <source>
        <dbReference type="ARBA" id="ARBA00010663"/>
    </source>
</evidence>
<accession>A0A0A9YVF4</accession>
<dbReference type="AlphaFoldDB" id="A0A0A9YVF4"/>
<evidence type="ECO:0000256" key="4">
    <source>
        <dbReference type="ARBA" id="ARBA00022989"/>
    </source>
</evidence>
<comment type="subcellular location">
    <subcellularLocation>
        <location evidence="1">Membrane</location>
    </subcellularLocation>
</comment>
<comment type="similarity">
    <text evidence="2">Belongs to the G-protein coupled receptor 1 family.</text>
</comment>
<feature type="non-terminal residue" evidence="8">
    <location>
        <position position="1"/>
    </location>
</feature>
<dbReference type="Gene3D" id="1.20.1070.10">
    <property type="entry name" value="Rhodopsin 7-helix transmembrane proteins"/>
    <property type="match status" value="1"/>
</dbReference>
<sequence>RDMLIAYSVLVVLGSFGIVGNVFSMIVWSRGQLKSSSAILLTALAASDILILLGLTVWQFLALLVLNYRTPTLMDIYHNIFPYLVLVLTNVFLIAETASVYLTVTITVERYIAVCHPFKYQQLCSHSRACMSAAAIAIFSVLFNMVQYWAMEIRPHFQKETNVTTYHIHDSELGADPQFKLIYEGYIFLIVMYILPLTSIFLLNIAMCRELMKKKQERELTDLQKREKRLTMMLVYVIVEFAVCTAVVGFLTFCLVLDVSRFDVGFDLFWCAPLMYFSRTVNSSINFVTYIAFGGPFRRTFLELFGCRKSVQEKKQRQSARTQEATV</sequence>
<feature type="transmembrane region" description="Helical" evidence="6">
    <location>
        <begin position="129"/>
        <end position="150"/>
    </location>
</feature>
<dbReference type="Pfam" id="PF00001">
    <property type="entry name" value="7tm_1"/>
    <property type="match status" value="1"/>
</dbReference>
<name>A0A0A9YVF4_LYGHE</name>
<proteinExistence type="inferred from homology"/>
<dbReference type="InterPro" id="IPR052954">
    <property type="entry name" value="GPCR-Ligand_Int"/>
</dbReference>
<dbReference type="SMART" id="SM01381">
    <property type="entry name" value="7TM_GPCR_Srsx"/>
    <property type="match status" value="1"/>
</dbReference>
<keyword evidence="5 6" id="KW-0472">Membrane</keyword>
<evidence type="ECO:0000256" key="5">
    <source>
        <dbReference type="ARBA" id="ARBA00023136"/>
    </source>
</evidence>
<feature type="domain" description="G-protein coupled receptors family 1 profile" evidence="7">
    <location>
        <begin position="20"/>
        <end position="290"/>
    </location>
</feature>
<keyword evidence="8" id="KW-0675">Receptor</keyword>
<keyword evidence="3 6" id="KW-0812">Transmembrane</keyword>
<dbReference type="InterPro" id="IPR000276">
    <property type="entry name" value="GPCR_Rhodpsn"/>
</dbReference>
<keyword evidence="4 6" id="KW-1133">Transmembrane helix</keyword>
<feature type="transmembrane region" description="Helical" evidence="6">
    <location>
        <begin position="6"/>
        <end position="28"/>
    </location>
</feature>
<evidence type="ECO:0000313" key="8">
    <source>
        <dbReference type="EMBL" id="JAG37017.1"/>
    </source>
</evidence>